<evidence type="ECO:0000313" key="8">
    <source>
        <dbReference type="Proteomes" id="UP000298324"/>
    </source>
</evidence>
<dbReference type="Proteomes" id="UP000298324">
    <property type="component" value="Unassembled WGS sequence"/>
</dbReference>
<comment type="caution">
    <text evidence="6">Lacks conserved residue(s) required for the propagation of feature annotation.</text>
</comment>
<organism evidence="7 8">
    <name type="scientific">Pelotomaculum schinkii</name>
    <dbReference type="NCBI Taxonomy" id="78350"/>
    <lineage>
        <taxon>Bacteria</taxon>
        <taxon>Bacillati</taxon>
        <taxon>Bacillota</taxon>
        <taxon>Clostridia</taxon>
        <taxon>Eubacteriales</taxon>
        <taxon>Desulfotomaculaceae</taxon>
        <taxon>Pelotomaculum</taxon>
    </lineage>
</organism>
<dbReference type="InterPro" id="IPR002504">
    <property type="entry name" value="NADK"/>
</dbReference>
<keyword evidence="8" id="KW-1185">Reference proteome</keyword>
<accession>A0A4Y7RD69</accession>
<comment type="catalytic activity">
    <reaction evidence="5 6">
        <text>NAD(+) + ATP = ADP + NADP(+) + H(+)</text>
        <dbReference type="Rhea" id="RHEA:18629"/>
        <dbReference type="ChEBI" id="CHEBI:15378"/>
        <dbReference type="ChEBI" id="CHEBI:30616"/>
        <dbReference type="ChEBI" id="CHEBI:57540"/>
        <dbReference type="ChEBI" id="CHEBI:58349"/>
        <dbReference type="ChEBI" id="CHEBI:456216"/>
        <dbReference type="EC" id="2.7.1.23"/>
    </reaction>
</comment>
<reference evidence="7 8" key="1">
    <citation type="journal article" date="2018" name="Environ. Microbiol.">
        <title>Novel energy conservation strategies and behaviour of Pelotomaculum schinkii driving syntrophic propionate catabolism.</title>
        <authorList>
            <person name="Hidalgo-Ahumada C.A.P."/>
            <person name="Nobu M.K."/>
            <person name="Narihiro T."/>
            <person name="Tamaki H."/>
            <person name="Liu W.T."/>
            <person name="Kamagata Y."/>
            <person name="Stams A.J.M."/>
            <person name="Imachi H."/>
            <person name="Sousa D.Z."/>
        </authorList>
    </citation>
    <scope>NUCLEOTIDE SEQUENCE [LARGE SCALE GENOMIC DNA]</scope>
    <source>
        <strain evidence="7 8">HH</strain>
    </source>
</reference>
<keyword evidence="6" id="KW-0547">Nucleotide-binding</keyword>
<protein>
    <recommendedName>
        <fullName evidence="6">NAD kinase</fullName>
        <ecNumber evidence="6">2.7.1.23</ecNumber>
    </recommendedName>
    <alternativeName>
        <fullName evidence="6">ATP-dependent NAD kinase</fullName>
    </alternativeName>
</protein>
<keyword evidence="4 6" id="KW-0520">NAD</keyword>
<comment type="similarity">
    <text evidence="6">Belongs to the NAD kinase family.</text>
</comment>
<keyword evidence="6" id="KW-0067">ATP-binding</keyword>
<dbReference type="PANTHER" id="PTHR20275:SF0">
    <property type="entry name" value="NAD KINASE"/>
    <property type="match status" value="1"/>
</dbReference>
<feature type="active site" description="Proton acceptor" evidence="6">
    <location>
        <position position="68"/>
    </location>
</feature>
<feature type="binding site" evidence="6">
    <location>
        <position position="172"/>
    </location>
    <ligand>
        <name>NAD(+)</name>
        <dbReference type="ChEBI" id="CHEBI:57540"/>
    </ligand>
</feature>
<dbReference type="Pfam" id="PF20143">
    <property type="entry name" value="NAD_kinase_C"/>
    <property type="match status" value="1"/>
</dbReference>
<dbReference type="EC" id="2.7.1.23" evidence="6"/>
<gene>
    <name evidence="7" type="primary">ppnK</name>
    <name evidence="6" type="synonym">nadK</name>
    <name evidence="7" type="ORF">Psch_00202</name>
</gene>
<feature type="binding site" evidence="6">
    <location>
        <begin position="142"/>
        <end position="143"/>
    </location>
    <ligand>
        <name>NAD(+)</name>
        <dbReference type="ChEBI" id="CHEBI:57540"/>
    </ligand>
</feature>
<comment type="subcellular location">
    <subcellularLocation>
        <location evidence="6">Cytoplasm</location>
    </subcellularLocation>
</comment>
<feature type="binding site" evidence="6">
    <location>
        <begin position="183"/>
        <end position="188"/>
    </location>
    <ligand>
        <name>NAD(+)</name>
        <dbReference type="ChEBI" id="CHEBI:57540"/>
    </ligand>
</feature>
<comment type="cofactor">
    <cofactor evidence="6">
        <name>a divalent metal cation</name>
        <dbReference type="ChEBI" id="CHEBI:60240"/>
    </cofactor>
</comment>
<evidence type="ECO:0000256" key="3">
    <source>
        <dbReference type="ARBA" id="ARBA00022857"/>
    </source>
</evidence>
<feature type="binding site" evidence="6">
    <location>
        <begin position="68"/>
        <end position="69"/>
    </location>
    <ligand>
        <name>NAD(+)</name>
        <dbReference type="ChEBI" id="CHEBI:57540"/>
    </ligand>
</feature>
<evidence type="ECO:0000256" key="1">
    <source>
        <dbReference type="ARBA" id="ARBA00022679"/>
    </source>
</evidence>
<evidence type="ECO:0000256" key="2">
    <source>
        <dbReference type="ARBA" id="ARBA00022777"/>
    </source>
</evidence>
<dbReference type="RefSeq" id="WP_190238847.1">
    <property type="nucleotide sequence ID" value="NZ_QFGA01000001.1"/>
</dbReference>
<keyword evidence="6" id="KW-0963">Cytoplasm</keyword>
<keyword evidence="3 6" id="KW-0521">NADP</keyword>
<dbReference type="Pfam" id="PF01513">
    <property type="entry name" value="NAD_kinase"/>
    <property type="match status" value="1"/>
</dbReference>
<comment type="caution">
    <text evidence="7">The sequence shown here is derived from an EMBL/GenBank/DDBJ whole genome shotgun (WGS) entry which is preliminary data.</text>
</comment>
<evidence type="ECO:0000256" key="6">
    <source>
        <dbReference type="HAMAP-Rule" id="MF_00361"/>
    </source>
</evidence>
<dbReference type="HAMAP" id="MF_00361">
    <property type="entry name" value="NAD_kinase"/>
    <property type="match status" value="1"/>
</dbReference>
<keyword evidence="1 6" id="KW-0808">Transferase</keyword>
<evidence type="ECO:0000313" key="7">
    <source>
        <dbReference type="EMBL" id="TEB06670.1"/>
    </source>
</evidence>
<dbReference type="SUPFAM" id="SSF111331">
    <property type="entry name" value="NAD kinase/diacylglycerol kinase-like"/>
    <property type="match status" value="1"/>
</dbReference>
<dbReference type="GO" id="GO:0005524">
    <property type="term" value="F:ATP binding"/>
    <property type="evidence" value="ECO:0007669"/>
    <property type="project" value="UniProtKB-KW"/>
</dbReference>
<dbReference type="GO" id="GO:0051287">
    <property type="term" value="F:NAD binding"/>
    <property type="evidence" value="ECO:0007669"/>
    <property type="project" value="UniProtKB-ARBA"/>
</dbReference>
<dbReference type="GO" id="GO:0019674">
    <property type="term" value="P:NAD+ metabolic process"/>
    <property type="evidence" value="ECO:0007669"/>
    <property type="project" value="InterPro"/>
</dbReference>
<dbReference type="GO" id="GO:0046872">
    <property type="term" value="F:metal ion binding"/>
    <property type="evidence" value="ECO:0007669"/>
    <property type="project" value="UniProtKB-UniRule"/>
</dbReference>
<dbReference type="PANTHER" id="PTHR20275">
    <property type="entry name" value="NAD KINASE"/>
    <property type="match status" value="1"/>
</dbReference>
<dbReference type="InterPro" id="IPR017438">
    <property type="entry name" value="ATP-NAD_kinase_N"/>
</dbReference>
<dbReference type="Gene3D" id="3.40.50.10330">
    <property type="entry name" value="Probable inorganic polyphosphate/atp-NAD kinase, domain 1"/>
    <property type="match status" value="1"/>
</dbReference>
<dbReference type="Gene3D" id="2.60.200.30">
    <property type="entry name" value="Probable inorganic polyphosphate/atp-NAD kinase, domain 2"/>
    <property type="match status" value="1"/>
</dbReference>
<dbReference type="GO" id="GO:0006741">
    <property type="term" value="P:NADP+ biosynthetic process"/>
    <property type="evidence" value="ECO:0007669"/>
    <property type="project" value="UniProtKB-UniRule"/>
</dbReference>
<evidence type="ECO:0000256" key="5">
    <source>
        <dbReference type="ARBA" id="ARBA00047925"/>
    </source>
</evidence>
<sequence>MNSFGLVVNLNKKGVRKLVRQITGWLTGRGCTVLIEEDIAAQLELPGFGVPKNRLYELAECMIVFGGDGTLLGTARKVAGTGTPIIGLNMGHMGFLTEIDLPEALPALEKLLDGEYDIEERMMLQANVYRQDKLVEQLVGLNDAVIAKGAFARLIQLEAHVNNEYINTYPTDGLIIASPTGSTAYSLSAGGPLVTPNLELMLLTPICPHALWARPLIIAPESIVKIIILSSQEEVMLTMDGQHGFNLYQYDQVLVSRSPQKARLVRLRGRGFFEVLRKKFHQEGDRNGA</sequence>
<evidence type="ECO:0000256" key="4">
    <source>
        <dbReference type="ARBA" id="ARBA00023027"/>
    </source>
</evidence>
<proteinExistence type="inferred from homology"/>
<dbReference type="EMBL" id="QFGA01000001">
    <property type="protein sequence ID" value="TEB06670.1"/>
    <property type="molecule type" value="Genomic_DNA"/>
</dbReference>
<dbReference type="GO" id="GO:0005737">
    <property type="term" value="C:cytoplasm"/>
    <property type="evidence" value="ECO:0007669"/>
    <property type="project" value="UniProtKB-SubCell"/>
</dbReference>
<dbReference type="AlphaFoldDB" id="A0A4Y7RD69"/>
<comment type="function">
    <text evidence="6">Involved in the regulation of the intracellular balance of NAD and NADP, and is a key enzyme in the biosynthesis of NADP. Catalyzes specifically the phosphorylation on 2'-hydroxyl of the adenosine moiety of NAD to yield NADP.</text>
</comment>
<feature type="binding site" evidence="6">
    <location>
        <position position="242"/>
    </location>
    <ligand>
        <name>NAD(+)</name>
        <dbReference type="ChEBI" id="CHEBI:57540"/>
    </ligand>
</feature>
<dbReference type="InterPro" id="IPR017437">
    <property type="entry name" value="ATP-NAD_kinase_PpnK-typ_C"/>
</dbReference>
<name>A0A4Y7RD69_9FIRM</name>
<keyword evidence="2 6" id="KW-0418">Kinase</keyword>
<feature type="binding site" evidence="6">
    <location>
        <position position="153"/>
    </location>
    <ligand>
        <name>NAD(+)</name>
        <dbReference type="ChEBI" id="CHEBI:57540"/>
    </ligand>
</feature>
<dbReference type="InterPro" id="IPR016064">
    <property type="entry name" value="NAD/diacylglycerol_kinase_sf"/>
</dbReference>
<dbReference type="GO" id="GO:0003951">
    <property type="term" value="F:NAD+ kinase activity"/>
    <property type="evidence" value="ECO:0007669"/>
    <property type="project" value="UniProtKB-UniRule"/>
</dbReference>